<reference evidence="3 4" key="1">
    <citation type="submission" date="2016-10" db="EMBL/GenBank/DDBJ databases">
        <authorList>
            <person name="Varghese N."/>
            <person name="Submissions S."/>
        </authorList>
    </citation>
    <scope>NUCLEOTIDE SEQUENCE [LARGE SCALE GENOMIC DNA]</scope>
    <source>
        <strain evidence="2 3">NFIX06</strain>
        <strain evidence="1 4">NFIX08</strain>
    </source>
</reference>
<sequence>MLLLNILSDKSQLRPILVDLCADNVGKVYATGFVFLAGRV</sequence>
<proteinExistence type="predicted"/>
<dbReference type="Proteomes" id="UP000198760">
    <property type="component" value="Unassembled WGS sequence"/>
</dbReference>
<evidence type="ECO:0000313" key="4">
    <source>
        <dbReference type="Proteomes" id="UP000199173"/>
    </source>
</evidence>
<accession>A0AAX2EXL6</accession>
<name>A0AAX2EXL6_9ENTR</name>
<evidence type="ECO:0000313" key="2">
    <source>
        <dbReference type="EMBL" id="SFU08752.1"/>
    </source>
</evidence>
<protein>
    <submittedName>
        <fullName evidence="1">Uncharacterized protein</fullName>
    </submittedName>
</protein>
<dbReference type="EMBL" id="FPAV01000012">
    <property type="protein sequence ID" value="SFU08752.1"/>
    <property type="molecule type" value="Genomic_DNA"/>
</dbReference>
<evidence type="ECO:0000313" key="1">
    <source>
        <dbReference type="EMBL" id="SFR24564.1"/>
    </source>
</evidence>
<organism evidence="1 4">
    <name type="scientific">Kosakonia radicincitans</name>
    <dbReference type="NCBI Taxonomy" id="283686"/>
    <lineage>
        <taxon>Bacteria</taxon>
        <taxon>Pseudomonadati</taxon>
        <taxon>Pseudomonadota</taxon>
        <taxon>Gammaproteobacteria</taxon>
        <taxon>Enterobacterales</taxon>
        <taxon>Enterobacteriaceae</taxon>
        <taxon>Kosakonia</taxon>
    </lineage>
</organism>
<keyword evidence="3" id="KW-1185">Reference proteome</keyword>
<dbReference type="EMBL" id="FOYJ01000012">
    <property type="protein sequence ID" value="SFR24564.1"/>
    <property type="molecule type" value="Genomic_DNA"/>
</dbReference>
<dbReference type="AlphaFoldDB" id="A0AAX2EXL6"/>
<evidence type="ECO:0000313" key="3">
    <source>
        <dbReference type="Proteomes" id="UP000198760"/>
    </source>
</evidence>
<comment type="caution">
    <text evidence="1">The sequence shown here is derived from an EMBL/GenBank/DDBJ whole genome shotgun (WGS) entry which is preliminary data.</text>
</comment>
<dbReference type="Proteomes" id="UP000199173">
    <property type="component" value="Unassembled WGS sequence"/>
</dbReference>
<gene>
    <name evidence="2" type="ORF">SAMN03159428_04045</name>
    <name evidence="1" type="ORF">SAMN03159514_04371</name>
</gene>